<keyword evidence="3" id="KW-0732">Signal</keyword>
<feature type="region of interest" description="Disordered" evidence="2">
    <location>
        <begin position="28"/>
        <end position="65"/>
    </location>
</feature>
<accession>A0A1I1T2B7</accession>
<dbReference type="PROSITE" id="PS51257">
    <property type="entry name" value="PROKAR_LIPOPROTEIN"/>
    <property type="match status" value="1"/>
</dbReference>
<gene>
    <name evidence="4" type="ORF">SAMN02745121_00353</name>
</gene>
<evidence type="ECO:0000313" key="4">
    <source>
        <dbReference type="EMBL" id="SFD51188.1"/>
    </source>
</evidence>
<protein>
    <submittedName>
        <fullName evidence="4">Uncharacterized protein</fullName>
    </submittedName>
</protein>
<dbReference type="Proteomes" id="UP000199400">
    <property type="component" value="Unassembled WGS sequence"/>
</dbReference>
<reference evidence="5" key="1">
    <citation type="submission" date="2016-10" db="EMBL/GenBank/DDBJ databases">
        <authorList>
            <person name="Varghese N."/>
            <person name="Submissions S."/>
        </authorList>
    </citation>
    <scope>NUCLEOTIDE SEQUENCE [LARGE SCALE GENOMIC DNA]</scope>
    <source>
        <strain evidence="5">ATCC 25963</strain>
    </source>
</reference>
<evidence type="ECO:0000256" key="2">
    <source>
        <dbReference type="SAM" id="MobiDB-lite"/>
    </source>
</evidence>
<keyword evidence="1" id="KW-0175">Coiled coil</keyword>
<dbReference type="OrthoDB" id="9842704at2"/>
<keyword evidence="5" id="KW-1185">Reference proteome</keyword>
<dbReference type="STRING" id="54.SAMN02745121_00353"/>
<feature type="signal peptide" evidence="3">
    <location>
        <begin position="1"/>
        <end position="19"/>
    </location>
</feature>
<organism evidence="4 5">
    <name type="scientific">Nannocystis exedens</name>
    <dbReference type="NCBI Taxonomy" id="54"/>
    <lineage>
        <taxon>Bacteria</taxon>
        <taxon>Pseudomonadati</taxon>
        <taxon>Myxococcota</taxon>
        <taxon>Polyangia</taxon>
        <taxon>Nannocystales</taxon>
        <taxon>Nannocystaceae</taxon>
        <taxon>Nannocystis</taxon>
    </lineage>
</organism>
<evidence type="ECO:0000313" key="5">
    <source>
        <dbReference type="Proteomes" id="UP000199400"/>
    </source>
</evidence>
<dbReference type="EMBL" id="FOMX01000002">
    <property type="protein sequence ID" value="SFD51188.1"/>
    <property type="molecule type" value="Genomic_DNA"/>
</dbReference>
<evidence type="ECO:0000256" key="1">
    <source>
        <dbReference type="SAM" id="Coils"/>
    </source>
</evidence>
<dbReference type="AlphaFoldDB" id="A0A1I1T2B7"/>
<feature type="compositionally biased region" description="Low complexity" evidence="2">
    <location>
        <begin position="28"/>
        <end position="39"/>
    </location>
</feature>
<name>A0A1I1T2B7_9BACT</name>
<proteinExistence type="predicted"/>
<sequence length="383" mass="40760">MRRIAVGFLLSCSTLVACAQLGALFGAKPQPQAETPEPAAARERAAGAQRQHEVQRQQEAAAEAERREQALLAELDAARGEVSAGTGDRQAAAIAFTDKVRALEGSQAAASGKVDMAVLSREAAGYLDAAMQQAPSFELLRALDSLSGPEADAAFVAACPKLRAKVPAEAVIGFTGDCLKRAGGDAARLKWPGVQKDLVAHRKHEEAELRRAREEEARRAQEEAARAKEEAAMAARGESYVAASVFAAGRCNFGDCAKDGWTVSTPDGDVRVRCNFGNCLKEGWVADFPGGKSARTTCSFGDCFKDGWRTELPDGQSASTRCSFNNCPKDGWSTDIPGLGTATTRCNFQDCLKDGWTTDLPRGGQVRCRCNFQDCLSNGASCD</sequence>
<evidence type="ECO:0000256" key="3">
    <source>
        <dbReference type="SAM" id="SignalP"/>
    </source>
</evidence>
<dbReference type="RefSeq" id="WP_096334396.1">
    <property type="nucleotide sequence ID" value="NZ_FOMX01000002.1"/>
</dbReference>
<feature type="coiled-coil region" evidence="1">
    <location>
        <begin position="195"/>
        <end position="237"/>
    </location>
</feature>
<feature type="compositionally biased region" description="Basic and acidic residues" evidence="2">
    <location>
        <begin position="40"/>
        <end position="56"/>
    </location>
</feature>
<feature type="chain" id="PRO_5011767186" evidence="3">
    <location>
        <begin position="20"/>
        <end position="383"/>
    </location>
</feature>